<dbReference type="EMBL" id="JANLCJ010000489">
    <property type="protein sequence ID" value="MCS5737191.1"/>
    <property type="molecule type" value="Genomic_DNA"/>
</dbReference>
<gene>
    <name evidence="1" type="ORF">N1032_26030</name>
</gene>
<evidence type="ECO:0000313" key="2">
    <source>
        <dbReference type="Proteomes" id="UP001165586"/>
    </source>
</evidence>
<evidence type="ECO:0000313" key="1">
    <source>
        <dbReference type="EMBL" id="MCS5737191.1"/>
    </source>
</evidence>
<protein>
    <recommendedName>
        <fullName evidence="3">Fimbrillin family protein</fullName>
    </recommendedName>
</protein>
<organism evidence="1 2">
    <name type="scientific">Herbiconiux daphne</name>
    <dbReference type="NCBI Taxonomy" id="2970914"/>
    <lineage>
        <taxon>Bacteria</taxon>
        <taxon>Bacillati</taxon>
        <taxon>Actinomycetota</taxon>
        <taxon>Actinomycetes</taxon>
        <taxon>Micrococcales</taxon>
        <taxon>Microbacteriaceae</taxon>
        <taxon>Herbiconiux</taxon>
    </lineage>
</organism>
<comment type="caution">
    <text evidence="1">The sequence shown here is derived from an EMBL/GenBank/DDBJ whole genome shotgun (WGS) entry which is preliminary data.</text>
</comment>
<proteinExistence type="predicted"/>
<dbReference type="Proteomes" id="UP001165586">
    <property type="component" value="Unassembled WGS sequence"/>
</dbReference>
<reference evidence="1" key="1">
    <citation type="submission" date="2022-08" db="EMBL/GenBank/DDBJ databases">
        <authorList>
            <person name="Deng Y."/>
            <person name="Han X.-F."/>
            <person name="Zhang Y.-Q."/>
        </authorList>
    </citation>
    <scope>NUCLEOTIDE SEQUENCE</scope>
    <source>
        <strain evidence="1">CPCC 203386</strain>
    </source>
</reference>
<feature type="non-terminal residue" evidence="1">
    <location>
        <position position="1"/>
    </location>
</feature>
<accession>A0ABT2HB59</accession>
<feature type="non-terminal residue" evidence="1">
    <location>
        <position position="212"/>
    </location>
</feature>
<evidence type="ECO:0008006" key="3">
    <source>
        <dbReference type="Google" id="ProtNLM"/>
    </source>
</evidence>
<dbReference type="RefSeq" id="WP_259543519.1">
    <property type="nucleotide sequence ID" value="NZ_JANLCJ010000489.1"/>
</dbReference>
<sequence length="212" mass="23946">ANWTVQRLPKDAEWGRLPAIKYTTMPFKRNTWLNIYEVGETELNDLKFALALASISNQPSGSAKPQIDYSKYVYNLVETPYELPNVPVDKNADIHIWGFSTGVKARMFGDAVVKYDLGTISVPKSVIPTYDFNGSAQLFLPHCDPVDIDLNYVFGYNIRIEYLFNLTSGIVVVNIYCDNPALREGALVSKEVDWGVQIPWDATDWNGITRTE</sequence>
<keyword evidence="2" id="KW-1185">Reference proteome</keyword>
<name>A0ABT2HB59_9MICO</name>